<evidence type="ECO:0000313" key="2">
    <source>
        <dbReference type="Proteomes" id="UP000028980"/>
    </source>
</evidence>
<accession>A0A081D6Z8</accession>
<reference evidence="1 2" key="1">
    <citation type="journal article" date="2014" name="Genome Announc.">
        <title>Draft Genome Sequences of Marine Flavobacterium Nonlabens Strains NR17, NR24, NR27, NR32, NR33, and Ara13.</title>
        <authorList>
            <person name="Nakanishi M."/>
            <person name="Meirelles P."/>
            <person name="Suzuki R."/>
            <person name="Takatani N."/>
            <person name="Mino S."/>
            <person name="Suda W."/>
            <person name="Oshima K."/>
            <person name="Hattori M."/>
            <person name="Ohkuma M."/>
            <person name="Hosokawa M."/>
            <person name="Miyashita K."/>
            <person name="Thompson F.L."/>
            <person name="Niwa A."/>
            <person name="Sawabe T."/>
            <person name="Sawabe T."/>
        </authorList>
    </citation>
    <scope>NUCLEOTIDE SEQUENCE [LARGE SCALE GENOMIC DNA]</scope>
    <source>
        <strain evidence="2">JCM19296</strain>
    </source>
</reference>
<keyword evidence="1" id="KW-0378">Hydrolase</keyword>
<dbReference type="Proteomes" id="UP000028980">
    <property type="component" value="Unassembled WGS sequence"/>
</dbReference>
<sequence>MKKTLLAATVLMALVSCEDKKQDSKKMEITYPTTQTVDHVDNYHVQMYQIHTAG</sequence>
<organism evidence="1 2">
    <name type="scientific">Nonlabens ulvanivorans</name>
    <name type="common">Persicivirga ulvanivorans</name>
    <dbReference type="NCBI Taxonomy" id="906888"/>
    <lineage>
        <taxon>Bacteria</taxon>
        <taxon>Pseudomonadati</taxon>
        <taxon>Bacteroidota</taxon>
        <taxon>Flavobacteriia</taxon>
        <taxon>Flavobacteriales</taxon>
        <taxon>Flavobacteriaceae</taxon>
        <taxon>Nonlabens</taxon>
    </lineage>
</organism>
<gene>
    <name evidence="1" type="ORF">JCM19296_272</name>
</gene>
<evidence type="ECO:0000313" key="1">
    <source>
        <dbReference type="EMBL" id="GAK74694.1"/>
    </source>
</evidence>
<dbReference type="AlphaFoldDB" id="A0A081D6Z8"/>
<dbReference type="EMBL" id="BBLG01000001">
    <property type="protein sequence ID" value="GAK74694.1"/>
    <property type="molecule type" value="Genomic_DNA"/>
</dbReference>
<name>A0A081D6Z8_NONUL</name>
<comment type="caution">
    <text evidence="1">The sequence shown here is derived from an EMBL/GenBank/DDBJ whole genome shotgun (WGS) entry which is preliminary data.</text>
</comment>
<protein>
    <submittedName>
        <fullName evidence="1">Prolyl endopeptidase</fullName>
        <ecNumber evidence="1">3.4.21.26</ecNumber>
    </submittedName>
</protein>
<proteinExistence type="predicted"/>
<dbReference type="EC" id="3.4.21.26" evidence="1"/>
<dbReference type="PROSITE" id="PS51257">
    <property type="entry name" value="PROKAR_LIPOPROTEIN"/>
    <property type="match status" value="1"/>
</dbReference>
<dbReference type="GO" id="GO:0004252">
    <property type="term" value="F:serine-type endopeptidase activity"/>
    <property type="evidence" value="ECO:0007669"/>
    <property type="project" value="UniProtKB-EC"/>
</dbReference>